<feature type="compositionally biased region" description="Basic and acidic residues" evidence="1">
    <location>
        <begin position="63"/>
        <end position="74"/>
    </location>
</feature>
<name>A0ABW5FL01_9BACL</name>
<evidence type="ECO:0000313" key="2">
    <source>
        <dbReference type="EMBL" id="MFD2414641.1"/>
    </source>
</evidence>
<sequence>MVVLEVGWMGGIKGINPIGGAGSGLDEEMKGINPISGAGSGVNEEMKGINPVGDAEKWAGWGNERDKSHWWRWK</sequence>
<organism evidence="2 3">
    <name type="scientific">Paenibacillus rhizoplanae</name>
    <dbReference type="NCBI Taxonomy" id="1917181"/>
    <lineage>
        <taxon>Bacteria</taxon>
        <taxon>Bacillati</taxon>
        <taxon>Bacillota</taxon>
        <taxon>Bacilli</taxon>
        <taxon>Bacillales</taxon>
        <taxon>Paenibacillaceae</taxon>
        <taxon>Paenibacillus</taxon>
    </lineage>
</organism>
<evidence type="ECO:0000256" key="1">
    <source>
        <dbReference type="SAM" id="MobiDB-lite"/>
    </source>
</evidence>
<keyword evidence="3" id="KW-1185">Reference proteome</keyword>
<feature type="region of interest" description="Disordered" evidence="1">
    <location>
        <begin position="35"/>
        <end position="74"/>
    </location>
</feature>
<protein>
    <submittedName>
        <fullName evidence="2">Uncharacterized protein</fullName>
    </submittedName>
</protein>
<dbReference type="Proteomes" id="UP001597448">
    <property type="component" value="Unassembled WGS sequence"/>
</dbReference>
<dbReference type="RefSeq" id="WP_209991792.1">
    <property type="nucleotide sequence ID" value="NZ_JBHSVQ010000001.1"/>
</dbReference>
<proteinExistence type="predicted"/>
<comment type="caution">
    <text evidence="2">The sequence shown here is derived from an EMBL/GenBank/DDBJ whole genome shotgun (WGS) entry which is preliminary data.</text>
</comment>
<evidence type="ECO:0000313" key="3">
    <source>
        <dbReference type="Proteomes" id="UP001597448"/>
    </source>
</evidence>
<dbReference type="EMBL" id="JBHUKY010000110">
    <property type="protein sequence ID" value="MFD2414641.1"/>
    <property type="molecule type" value="Genomic_DNA"/>
</dbReference>
<accession>A0ABW5FL01</accession>
<reference evidence="3" key="1">
    <citation type="journal article" date="2019" name="Int. J. Syst. Evol. Microbiol.">
        <title>The Global Catalogue of Microorganisms (GCM) 10K type strain sequencing project: providing services to taxonomists for standard genome sequencing and annotation.</title>
        <authorList>
            <consortium name="The Broad Institute Genomics Platform"/>
            <consortium name="The Broad Institute Genome Sequencing Center for Infectious Disease"/>
            <person name="Wu L."/>
            <person name="Ma J."/>
        </authorList>
    </citation>
    <scope>NUCLEOTIDE SEQUENCE [LARGE SCALE GENOMIC DNA]</scope>
    <source>
        <strain evidence="3">CCM 8725</strain>
    </source>
</reference>
<gene>
    <name evidence="2" type="ORF">ACFSX3_32870</name>
</gene>